<comment type="caution">
    <text evidence="2">The sequence shown here is derived from an EMBL/GenBank/DDBJ whole genome shotgun (WGS) entry which is preliminary data.</text>
</comment>
<evidence type="ECO:0000313" key="2">
    <source>
        <dbReference type="EMBL" id="KKM03748.1"/>
    </source>
</evidence>
<sequence length="66" mass="7725">MFGAIEFKAIIDDDKAEGDFTLSHYMRRLFGEKGDAITAWRWLWRAAIAALLIWLPPHFNWFGLVQ</sequence>
<keyword evidence="1" id="KW-0812">Transmembrane</keyword>
<organism evidence="2">
    <name type="scientific">marine sediment metagenome</name>
    <dbReference type="NCBI Taxonomy" id="412755"/>
    <lineage>
        <taxon>unclassified sequences</taxon>
        <taxon>metagenomes</taxon>
        <taxon>ecological metagenomes</taxon>
    </lineage>
</organism>
<accession>A0A0F9JXY0</accession>
<gene>
    <name evidence="2" type="ORF">LCGC14_1771300</name>
</gene>
<name>A0A0F9JXY0_9ZZZZ</name>
<protein>
    <submittedName>
        <fullName evidence="2">Uncharacterized protein</fullName>
    </submittedName>
</protein>
<keyword evidence="1" id="KW-0472">Membrane</keyword>
<reference evidence="2" key="1">
    <citation type="journal article" date="2015" name="Nature">
        <title>Complex archaea that bridge the gap between prokaryotes and eukaryotes.</title>
        <authorList>
            <person name="Spang A."/>
            <person name="Saw J.H."/>
            <person name="Jorgensen S.L."/>
            <person name="Zaremba-Niedzwiedzka K."/>
            <person name="Martijn J."/>
            <person name="Lind A.E."/>
            <person name="van Eijk R."/>
            <person name="Schleper C."/>
            <person name="Guy L."/>
            <person name="Ettema T.J."/>
        </authorList>
    </citation>
    <scope>NUCLEOTIDE SEQUENCE</scope>
</reference>
<dbReference type="AlphaFoldDB" id="A0A0F9JXY0"/>
<proteinExistence type="predicted"/>
<dbReference type="EMBL" id="LAZR01016611">
    <property type="protein sequence ID" value="KKM03748.1"/>
    <property type="molecule type" value="Genomic_DNA"/>
</dbReference>
<feature type="transmembrane region" description="Helical" evidence="1">
    <location>
        <begin position="42"/>
        <end position="59"/>
    </location>
</feature>
<keyword evidence="1" id="KW-1133">Transmembrane helix</keyword>
<evidence type="ECO:0000256" key="1">
    <source>
        <dbReference type="SAM" id="Phobius"/>
    </source>
</evidence>